<keyword evidence="5" id="KW-1185">Reference proteome</keyword>
<feature type="domain" description="N-acetyltransferase" evidence="3">
    <location>
        <begin position="1"/>
        <end position="156"/>
    </location>
</feature>
<protein>
    <submittedName>
        <fullName evidence="4">GNAT family N-acetyltransferase</fullName>
    </submittedName>
</protein>
<dbReference type="PANTHER" id="PTHR43420:SF12">
    <property type="entry name" value="N-ACETYLTRANSFERASE DOMAIN-CONTAINING PROTEIN"/>
    <property type="match status" value="1"/>
</dbReference>
<dbReference type="InterPro" id="IPR000182">
    <property type="entry name" value="GNAT_dom"/>
</dbReference>
<dbReference type="InterPro" id="IPR016181">
    <property type="entry name" value="Acyl_CoA_acyltransferase"/>
</dbReference>
<dbReference type="Proteomes" id="UP000240509">
    <property type="component" value="Unassembled WGS sequence"/>
</dbReference>
<evidence type="ECO:0000313" key="5">
    <source>
        <dbReference type="Proteomes" id="UP000240509"/>
    </source>
</evidence>
<keyword evidence="2" id="KW-0012">Acyltransferase</keyword>
<organism evidence="4 5">
    <name type="scientific">Alkalicoccus saliphilus</name>
    <dbReference type="NCBI Taxonomy" id="200989"/>
    <lineage>
        <taxon>Bacteria</taxon>
        <taxon>Bacillati</taxon>
        <taxon>Bacillota</taxon>
        <taxon>Bacilli</taxon>
        <taxon>Bacillales</taxon>
        <taxon>Bacillaceae</taxon>
        <taxon>Alkalicoccus</taxon>
    </lineage>
</organism>
<evidence type="ECO:0000256" key="2">
    <source>
        <dbReference type="ARBA" id="ARBA00023315"/>
    </source>
</evidence>
<sequence length="162" mass="18470">MFIREAELSDADIIRNLMWEAFSIYNNDNPPSGAVKETAETIREGLNNGEEALIAFVDNEPAAVVRYTKRDHGWYFFRLAVHPSMQGGGLAKSLIKALEDHFLTLGIDYLYCKVRKDTPENIAKYESWGYQIFEEETIQKPGKSPIEVVSMEKRLYRAESSG</sequence>
<proteinExistence type="predicted"/>
<dbReference type="CDD" id="cd04301">
    <property type="entry name" value="NAT_SF"/>
    <property type="match status" value="1"/>
</dbReference>
<gene>
    <name evidence="4" type="ORF">C6Y45_12255</name>
</gene>
<dbReference type="InterPro" id="IPR050680">
    <property type="entry name" value="YpeA/RimI_acetyltransf"/>
</dbReference>
<dbReference type="EMBL" id="PZJJ01000021">
    <property type="protein sequence ID" value="PTL38290.1"/>
    <property type="molecule type" value="Genomic_DNA"/>
</dbReference>
<dbReference type="Pfam" id="PF00583">
    <property type="entry name" value="Acetyltransf_1"/>
    <property type="match status" value="1"/>
</dbReference>
<dbReference type="PROSITE" id="PS51186">
    <property type="entry name" value="GNAT"/>
    <property type="match status" value="1"/>
</dbReference>
<evidence type="ECO:0000256" key="1">
    <source>
        <dbReference type="ARBA" id="ARBA00022679"/>
    </source>
</evidence>
<name>A0A2T4U4F4_9BACI</name>
<evidence type="ECO:0000313" key="4">
    <source>
        <dbReference type="EMBL" id="PTL38290.1"/>
    </source>
</evidence>
<reference evidence="4 5" key="1">
    <citation type="submission" date="2018-03" db="EMBL/GenBank/DDBJ databases">
        <title>Alkalicoccus saliphilus sp. nov., isolated from a mineral pool.</title>
        <authorList>
            <person name="Zhao B."/>
        </authorList>
    </citation>
    <scope>NUCLEOTIDE SEQUENCE [LARGE SCALE GENOMIC DNA]</scope>
    <source>
        <strain evidence="4 5">6AG</strain>
    </source>
</reference>
<dbReference type="PANTHER" id="PTHR43420">
    <property type="entry name" value="ACETYLTRANSFERASE"/>
    <property type="match status" value="1"/>
</dbReference>
<accession>A0A2T4U4F4</accession>
<dbReference type="GO" id="GO:0016747">
    <property type="term" value="F:acyltransferase activity, transferring groups other than amino-acyl groups"/>
    <property type="evidence" value="ECO:0007669"/>
    <property type="project" value="InterPro"/>
</dbReference>
<dbReference type="OrthoDB" id="2594246at2"/>
<dbReference type="SUPFAM" id="SSF55729">
    <property type="entry name" value="Acyl-CoA N-acyltransferases (Nat)"/>
    <property type="match status" value="1"/>
</dbReference>
<dbReference type="AlphaFoldDB" id="A0A2T4U4F4"/>
<dbReference type="RefSeq" id="WP_107585519.1">
    <property type="nucleotide sequence ID" value="NZ_PZJJ01000021.1"/>
</dbReference>
<keyword evidence="1 4" id="KW-0808">Transferase</keyword>
<dbReference type="Gene3D" id="3.40.630.30">
    <property type="match status" value="1"/>
</dbReference>
<comment type="caution">
    <text evidence="4">The sequence shown here is derived from an EMBL/GenBank/DDBJ whole genome shotgun (WGS) entry which is preliminary data.</text>
</comment>
<evidence type="ECO:0000259" key="3">
    <source>
        <dbReference type="PROSITE" id="PS51186"/>
    </source>
</evidence>